<feature type="region of interest" description="Disordered" evidence="1">
    <location>
        <begin position="50"/>
        <end position="90"/>
    </location>
</feature>
<reference evidence="3" key="1">
    <citation type="submission" date="2025-08" db="UniProtKB">
        <authorList>
            <consortium name="RefSeq"/>
        </authorList>
    </citation>
    <scope>IDENTIFICATION</scope>
    <source>
        <strain evidence="3">15112-1751.03</strain>
        <tissue evidence="3">Whole Adult</tissue>
    </source>
</reference>
<sequence length="288" mass="32553">MEEYNKLVAQYDYQYQCKTNVDVSSSSASDSSDSESENNITSGLVELNKSIKGRSSKDSNNNPDNVSGKRKRNSGTGTQRLPTRRPDPNVYNRNALLARENRRKKKAYMEAVEKELDETRSKNRWLLKALKKQFKITQKLKMECDYLKTSVTTHKPNKISRCFISDIPTAYNHRSVSPDGSLISTNSNSSGNSNNNENQMDSEFIADILNVDNDYQPTPEYENENAANYLDQSFVGLADLEAPLETPCFLNKVVSPIWEWSASCTPPSQLLQDDTFLDFDDTARIASL</sequence>
<dbReference type="Proteomes" id="UP000515160">
    <property type="component" value="Chromosome 2R"/>
</dbReference>
<accession>A0A9C6WH67</accession>
<protein>
    <submittedName>
        <fullName evidence="3">Protein PFF0380w-like</fullName>
    </submittedName>
</protein>
<proteinExistence type="predicted"/>
<name>A0A9C6WH67_DROAB</name>
<keyword evidence="2" id="KW-1185">Reference proteome</keyword>
<dbReference type="CDD" id="cd14706">
    <property type="entry name" value="bZIP_CREBZF"/>
    <property type="match status" value="1"/>
</dbReference>
<evidence type="ECO:0000256" key="1">
    <source>
        <dbReference type="SAM" id="MobiDB-lite"/>
    </source>
</evidence>
<dbReference type="OrthoDB" id="6606299at2759"/>
<feature type="region of interest" description="Disordered" evidence="1">
    <location>
        <begin position="175"/>
        <end position="198"/>
    </location>
</feature>
<evidence type="ECO:0000313" key="3">
    <source>
        <dbReference type="RefSeq" id="XP_051862409.1"/>
    </source>
</evidence>
<feature type="compositionally biased region" description="Low complexity" evidence="1">
    <location>
        <begin position="181"/>
        <end position="198"/>
    </location>
</feature>
<evidence type="ECO:0000313" key="2">
    <source>
        <dbReference type="Proteomes" id="UP000515160"/>
    </source>
</evidence>
<gene>
    <name evidence="3" type="primary">LOC117575607</name>
</gene>
<dbReference type="RefSeq" id="XP_051862409.1">
    <property type="nucleotide sequence ID" value="XM_052006449.1"/>
</dbReference>
<dbReference type="GeneID" id="117575607"/>
<dbReference type="AlphaFoldDB" id="A0A9C6WH67"/>
<organism evidence="2 3">
    <name type="scientific">Drosophila albomicans</name>
    <name type="common">Fruit fly</name>
    <dbReference type="NCBI Taxonomy" id="7291"/>
    <lineage>
        <taxon>Eukaryota</taxon>
        <taxon>Metazoa</taxon>
        <taxon>Ecdysozoa</taxon>
        <taxon>Arthropoda</taxon>
        <taxon>Hexapoda</taxon>
        <taxon>Insecta</taxon>
        <taxon>Pterygota</taxon>
        <taxon>Neoptera</taxon>
        <taxon>Endopterygota</taxon>
        <taxon>Diptera</taxon>
        <taxon>Brachycera</taxon>
        <taxon>Muscomorpha</taxon>
        <taxon>Ephydroidea</taxon>
        <taxon>Drosophilidae</taxon>
        <taxon>Drosophila</taxon>
    </lineage>
</organism>